<dbReference type="PANTHER" id="PTHR43311">
    <property type="entry name" value="GLUTAMATE--TRNA LIGASE"/>
    <property type="match status" value="1"/>
</dbReference>
<evidence type="ECO:0000256" key="9">
    <source>
        <dbReference type="ARBA" id="ARBA00023146"/>
    </source>
</evidence>
<dbReference type="Pfam" id="PF00749">
    <property type="entry name" value="tRNA-synt_1c"/>
    <property type="match status" value="1"/>
</dbReference>
<feature type="domain" description="Glutamyl/glutaminyl-tRNA synthetase class Ib catalytic" evidence="11">
    <location>
        <begin position="11"/>
        <end position="306"/>
    </location>
</feature>
<evidence type="ECO:0000256" key="4">
    <source>
        <dbReference type="ARBA" id="ARBA00022490"/>
    </source>
</evidence>
<gene>
    <name evidence="10" type="primary">gltX</name>
    <name evidence="13" type="ORF">SAMN02927928_0496</name>
</gene>
<evidence type="ECO:0000313" key="14">
    <source>
        <dbReference type="Proteomes" id="UP000199150"/>
    </source>
</evidence>
<evidence type="ECO:0000256" key="1">
    <source>
        <dbReference type="ARBA" id="ARBA00004496"/>
    </source>
</evidence>
<keyword evidence="14" id="KW-1185">Reference proteome</keyword>
<evidence type="ECO:0000256" key="8">
    <source>
        <dbReference type="ARBA" id="ARBA00022917"/>
    </source>
</evidence>
<protein>
    <recommendedName>
        <fullName evidence="10">Glutamate--tRNA ligase</fullName>
        <ecNumber evidence="10">6.1.1.17</ecNumber>
    </recommendedName>
    <alternativeName>
        <fullName evidence="10">Glutamyl-tRNA synthetase</fullName>
        <shortName evidence="10">GluRS</shortName>
    </alternativeName>
</protein>
<dbReference type="NCBIfam" id="TIGR00464">
    <property type="entry name" value="gltX_bact"/>
    <property type="match status" value="1"/>
</dbReference>
<dbReference type="PANTHER" id="PTHR43311:SF2">
    <property type="entry name" value="GLUTAMATE--TRNA LIGASE, MITOCHONDRIAL-RELATED"/>
    <property type="match status" value="1"/>
</dbReference>
<comment type="catalytic activity">
    <reaction evidence="10">
        <text>tRNA(Glu) + L-glutamate + ATP = L-glutamyl-tRNA(Glu) + AMP + diphosphate</text>
        <dbReference type="Rhea" id="RHEA:23540"/>
        <dbReference type="Rhea" id="RHEA-COMP:9663"/>
        <dbReference type="Rhea" id="RHEA-COMP:9680"/>
        <dbReference type="ChEBI" id="CHEBI:29985"/>
        <dbReference type="ChEBI" id="CHEBI:30616"/>
        <dbReference type="ChEBI" id="CHEBI:33019"/>
        <dbReference type="ChEBI" id="CHEBI:78442"/>
        <dbReference type="ChEBI" id="CHEBI:78520"/>
        <dbReference type="ChEBI" id="CHEBI:456215"/>
        <dbReference type="EC" id="6.1.1.17"/>
    </reaction>
</comment>
<evidence type="ECO:0000313" key="13">
    <source>
        <dbReference type="EMBL" id="SCW33403.1"/>
    </source>
</evidence>
<feature type="binding site" evidence="10">
    <location>
        <position position="247"/>
    </location>
    <ligand>
        <name>ATP</name>
        <dbReference type="ChEBI" id="CHEBI:30616"/>
    </ligand>
</feature>
<proteinExistence type="inferred from homology"/>
<evidence type="ECO:0000256" key="7">
    <source>
        <dbReference type="ARBA" id="ARBA00022840"/>
    </source>
</evidence>
<feature type="short sequence motif" description="'HIGH' region" evidence="10">
    <location>
        <begin position="17"/>
        <end position="27"/>
    </location>
</feature>
<dbReference type="GO" id="GO:0008270">
    <property type="term" value="F:zinc ion binding"/>
    <property type="evidence" value="ECO:0007669"/>
    <property type="project" value="InterPro"/>
</dbReference>
<dbReference type="OrthoDB" id="9807503at2"/>
<dbReference type="GO" id="GO:0005829">
    <property type="term" value="C:cytosol"/>
    <property type="evidence" value="ECO:0007669"/>
    <property type="project" value="TreeGrafter"/>
</dbReference>
<dbReference type="InterPro" id="IPR045462">
    <property type="entry name" value="aa-tRNA-synth_I_cd-bd"/>
</dbReference>
<evidence type="ECO:0000259" key="11">
    <source>
        <dbReference type="Pfam" id="PF00749"/>
    </source>
</evidence>
<keyword evidence="7 10" id="KW-0067">ATP-binding</keyword>
<feature type="domain" description="Aminoacyl-tRNA synthetase class I anticodon-binding" evidence="12">
    <location>
        <begin position="334"/>
        <end position="467"/>
    </location>
</feature>
<dbReference type="GO" id="GO:0005524">
    <property type="term" value="F:ATP binding"/>
    <property type="evidence" value="ECO:0007669"/>
    <property type="project" value="UniProtKB-UniRule"/>
</dbReference>
<dbReference type="GO" id="GO:0004818">
    <property type="term" value="F:glutamate-tRNA ligase activity"/>
    <property type="evidence" value="ECO:0007669"/>
    <property type="project" value="UniProtKB-UniRule"/>
</dbReference>
<keyword evidence="4 10" id="KW-0963">Cytoplasm</keyword>
<dbReference type="InterPro" id="IPR000924">
    <property type="entry name" value="Glu/Gln-tRNA-synth"/>
</dbReference>
<reference evidence="14" key="1">
    <citation type="submission" date="2016-10" db="EMBL/GenBank/DDBJ databases">
        <authorList>
            <person name="Varghese N."/>
            <person name="Submissions S."/>
        </authorList>
    </citation>
    <scope>NUCLEOTIDE SEQUENCE [LARGE SCALE GENOMIC DNA]</scope>
    <source>
        <strain evidence="14">CGMCC 1.3431</strain>
    </source>
</reference>
<dbReference type="Gene3D" id="1.10.10.350">
    <property type="match status" value="1"/>
</dbReference>
<sequence>MIMTQSKPQAVVTRFAPSPTGYLHIGGARTALFNWLYARHTGGKFLIRIEDTDRERSTRAAVDAIFEGLDWLGLKPDDTVVFQHAREGRHKQAVAELVAKGRAYACFMTQEETEIAREEAREAGHALRSPWRDRTPTDAELEQPHVIRFKGPLADTLVVPDAVQGDVTFNTKDMDDLILLRTDGTPTYNLAVVVDDHDMGITHVIRGDDHLNNAARQSLIYMALDWPVPTFAHIPLIHGPDGAKLSKRHGAQAVGDYQGLGYLPEAMRNYLARLGWSHGDDEIFDDEQAIEWFDIADINRAPARLDFAKLGSVNAHWIRVADDQRLVDLVAAELVATGHAETPQTREILSRTIPLVKERAQTIVQLAEAVHFAVAKGPVPLDEKTKKLLTEETISRLNRLHENVLTWNDWNAEYIDGQLKKFVENEAIGFGKIGPVLRGILSAGHPAPDISKLLASIGREETLVRLTGGLFI</sequence>
<evidence type="ECO:0000259" key="12">
    <source>
        <dbReference type="Pfam" id="PF19269"/>
    </source>
</evidence>
<dbReference type="InterPro" id="IPR001412">
    <property type="entry name" value="aa-tRNA-synth_I_CS"/>
</dbReference>
<dbReference type="AlphaFoldDB" id="A0A1G4PM67"/>
<dbReference type="STRING" id="260084.SAMN02927928_0496"/>
<dbReference type="InterPro" id="IPR020058">
    <property type="entry name" value="Glu/Gln-tRNA-synth_Ib_cat-dom"/>
</dbReference>
<dbReference type="Gene3D" id="3.40.50.620">
    <property type="entry name" value="HUPs"/>
    <property type="match status" value="1"/>
</dbReference>
<dbReference type="InterPro" id="IPR049940">
    <property type="entry name" value="GluQ/Sye"/>
</dbReference>
<comment type="subunit">
    <text evidence="3 10">Monomer.</text>
</comment>
<dbReference type="SUPFAM" id="SSF48163">
    <property type="entry name" value="An anticodon-binding domain of class I aminoacyl-tRNA synthetases"/>
    <property type="match status" value="1"/>
</dbReference>
<dbReference type="Proteomes" id="UP000199150">
    <property type="component" value="Unassembled WGS sequence"/>
</dbReference>
<dbReference type="PRINTS" id="PR00987">
    <property type="entry name" value="TRNASYNTHGLU"/>
</dbReference>
<dbReference type="InterPro" id="IPR014729">
    <property type="entry name" value="Rossmann-like_a/b/a_fold"/>
</dbReference>
<comment type="similarity">
    <text evidence="2 10">Belongs to the class-I aminoacyl-tRNA synthetase family. Glutamate--tRNA ligase type 1 subfamily.</text>
</comment>
<evidence type="ECO:0000256" key="6">
    <source>
        <dbReference type="ARBA" id="ARBA00022741"/>
    </source>
</evidence>
<comment type="function">
    <text evidence="10">Catalyzes the attachment of glutamate to tRNA(Glu) in a two-step reaction: glutamate is first activated by ATP to form Glu-AMP and then transferred to the acceptor end of tRNA(Glu).</text>
</comment>
<dbReference type="Pfam" id="PF19269">
    <property type="entry name" value="Anticodon_2"/>
    <property type="match status" value="1"/>
</dbReference>
<dbReference type="InterPro" id="IPR004527">
    <property type="entry name" value="Glu-tRNA-ligase_bac/mito"/>
</dbReference>
<dbReference type="EMBL" id="FMTS01000001">
    <property type="protein sequence ID" value="SCW33403.1"/>
    <property type="molecule type" value="Genomic_DNA"/>
</dbReference>
<keyword evidence="8 10" id="KW-0648">Protein biosynthesis</keyword>
<dbReference type="InterPro" id="IPR020751">
    <property type="entry name" value="aa-tRNA-synth_I_codon-bd_sub2"/>
</dbReference>
<dbReference type="CDD" id="cd00808">
    <property type="entry name" value="GluRS_core"/>
    <property type="match status" value="1"/>
</dbReference>
<accession>A0A1G4PM67</accession>
<evidence type="ECO:0000256" key="3">
    <source>
        <dbReference type="ARBA" id="ARBA00011245"/>
    </source>
</evidence>
<dbReference type="PROSITE" id="PS00178">
    <property type="entry name" value="AA_TRNA_LIGASE_I"/>
    <property type="match status" value="1"/>
</dbReference>
<comment type="subcellular location">
    <subcellularLocation>
        <location evidence="1 10">Cytoplasm</location>
    </subcellularLocation>
</comment>
<organism evidence="13 14">
    <name type="scientific">Asticcacaulis taihuensis</name>
    <dbReference type="NCBI Taxonomy" id="260084"/>
    <lineage>
        <taxon>Bacteria</taxon>
        <taxon>Pseudomonadati</taxon>
        <taxon>Pseudomonadota</taxon>
        <taxon>Alphaproteobacteria</taxon>
        <taxon>Caulobacterales</taxon>
        <taxon>Caulobacteraceae</taxon>
        <taxon>Asticcacaulis</taxon>
    </lineage>
</organism>
<dbReference type="FunFam" id="3.40.50.620:FF:000007">
    <property type="entry name" value="Glutamate--tRNA ligase"/>
    <property type="match status" value="1"/>
</dbReference>
<name>A0A1G4PM67_9CAUL</name>
<evidence type="ECO:0000256" key="5">
    <source>
        <dbReference type="ARBA" id="ARBA00022598"/>
    </source>
</evidence>
<dbReference type="InterPro" id="IPR008925">
    <property type="entry name" value="aa_tRNA-synth_I_cd-bd_sf"/>
</dbReference>
<keyword evidence="5 10" id="KW-0436">Ligase</keyword>
<dbReference type="SUPFAM" id="SSF52374">
    <property type="entry name" value="Nucleotidylyl transferase"/>
    <property type="match status" value="1"/>
</dbReference>
<evidence type="ECO:0000256" key="10">
    <source>
        <dbReference type="HAMAP-Rule" id="MF_00022"/>
    </source>
</evidence>
<dbReference type="InterPro" id="IPR033910">
    <property type="entry name" value="GluRS_core"/>
</dbReference>
<comment type="caution">
    <text evidence="10">Lacks conserved residue(s) required for the propagation of feature annotation.</text>
</comment>
<keyword evidence="9 10" id="KW-0030">Aminoacyl-tRNA synthetase</keyword>
<dbReference type="HAMAP" id="MF_00022">
    <property type="entry name" value="Glu_tRNA_synth_type1"/>
    <property type="match status" value="1"/>
</dbReference>
<dbReference type="GO" id="GO:0006424">
    <property type="term" value="P:glutamyl-tRNA aminoacylation"/>
    <property type="evidence" value="ECO:0007669"/>
    <property type="project" value="UniProtKB-UniRule"/>
</dbReference>
<evidence type="ECO:0000256" key="2">
    <source>
        <dbReference type="ARBA" id="ARBA00007894"/>
    </source>
</evidence>
<keyword evidence="6 10" id="KW-0547">Nucleotide-binding</keyword>
<dbReference type="EC" id="6.1.1.17" evidence="10"/>
<feature type="short sequence motif" description="'KMSKS' region" evidence="10">
    <location>
        <begin position="244"/>
        <end position="248"/>
    </location>
</feature>
<dbReference type="GO" id="GO:0000049">
    <property type="term" value="F:tRNA binding"/>
    <property type="evidence" value="ECO:0007669"/>
    <property type="project" value="InterPro"/>
</dbReference>